<dbReference type="InterPro" id="IPR002528">
    <property type="entry name" value="MATE_fam"/>
</dbReference>
<gene>
    <name evidence="7" type="ORF">BKP45_08315</name>
</gene>
<sequence>MKLFYRGVILLAIAAFLGESLEVIINIVLARELGEKGLGLYMSILPSIMLIAVLASMELPISISKFVAEKDKQYHRSMLRHALALALLISSLIFIIAIMVIPYVSVFNQYHPFVRKLIFILIPLMSFSAVFRGYFMGSHQMGKIAFSNFLRRFAQLLLLVFIYQLFQFDRDLALLIALCTIIASEFLVFAYMGTMFFIEMKSKEFKKKSKIMDGRTVRKSLLSVSLPMTGVRLFHSITFAIKPFLIKAALVNAGLTEALATAQFGKLAGVAFSIGFFPTFIAHSLLIVLIPTVAEAYAKNDYVKLQQLLVRVMKITMFYGVPSVFIFYFFAEPLTGLFFKNSPAVVYLQILVPYFLFHYFVIPLQAYLIGLGLAKDALIHAVWSSLISFVLMYYLGSMEHLQMHGIIIGMNTGIVLLTLMHYVTVCNVIGISLTMRGPAFNRV</sequence>
<dbReference type="AlphaFoldDB" id="A0A1S2M7Z7"/>
<organism evidence="7 8">
    <name type="scientific">Anaerobacillus alkalidiazotrophicus</name>
    <dbReference type="NCBI Taxonomy" id="472963"/>
    <lineage>
        <taxon>Bacteria</taxon>
        <taxon>Bacillati</taxon>
        <taxon>Bacillota</taxon>
        <taxon>Bacilli</taxon>
        <taxon>Bacillales</taxon>
        <taxon>Bacillaceae</taxon>
        <taxon>Anaerobacillus</taxon>
    </lineage>
</organism>
<reference evidence="7 8" key="1">
    <citation type="submission" date="2016-10" db="EMBL/GenBank/DDBJ databases">
        <title>Draft genome sequences of four alkaliphilic bacteria belonging to the Anaerobacillus genus.</title>
        <authorList>
            <person name="Bassil N.M."/>
            <person name="Lloyd J.R."/>
        </authorList>
    </citation>
    <scope>NUCLEOTIDE SEQUENCE [LARGE SCALE GENOMIC DNA]</scope>
    <source>
        <strain evidence="7 8">DSM 22531</strain>
    </source>
</reference>
<dbReference type="PANTHER" id="PTHR30250:SF24">
    <property type="entry name" value="STAGE V SPORULATION PROTEIN B"/>
    <property type="match status" value="1"/>
</dbReference>
<dbReference type="GO" id="GO:0042910">
    <property type="term" value="F:xenobiotic transmembrane transporter activity"/>
    <property type="evidence" value="ECO:0007669"/>
    <property type="project" value="InterPro"/>
</dbReference>
<feature type="transmembrane region" description="Helical" evidence="6">
    <location>
        <begin position="407"/>
        <end position="433"/>
    </location>
</feature>
<dbReference type="GO" id="GO:0015297">
    <property type="term" value="F:antiporter activity"/>
    <property type="evidence" value="ECO:0007669"/>
    <property type="project" value="InterPro"/>
</dbReference>
<feature type="transmembrane region" description="Helical" evidence="6">
    <location>
        <begin position="82"/>
        <end position="105"/>
    </location>
</feature>
<dbReference type="InterPro" id="IPR024923">
    <property type="entry name" value="PG_synth_SpoVB"/>
</dbReference>
<feature type="transmembrane region" description="Helical" evidence="6">
    <location>
        <begin position="117"/>
        <end position="137"/>
    </location>
</feature>
<evidence type="ECO:0000313" key="8">
    <source>
        <dbReference type="Proteomes" id="UP000180057"/>
    </source>
</evidence>
<dbReference type="OrthoDB" id="9775950at2"/>
<accession>A0A1S2M7Z7</accession>
<feature type="transmembrane region" description="Helical" evidence="6">
    <location>
        <begin position="149"/>
        <end position="166"/>
    </location>
</feature>
<evidence type="ECO:0000313" key="7">
    <source>
        <dbReference type="EMBL" id="OIJ20791.1"/>
    </source>
</evidence>
<feature type="transmembrane region" description="Helical" evidence="6">
    <location>
        <begin position="172"/>
        <end position="198"/>
    </location>
</feature>
<dbReference type="Pfam" id="PF01943">
    <property type="entry name" value="Polysacc_synt"/>
    <property type="match status" value="1"/>
</dbReference>
<dbReference type="EMBL" id="MLQS01000007">
    <property type="protein sequence ID" value="OIJ20791.1"/>
    <property type="molecule type" value="Genomic_DNA"/>
</dbReference>
<dbReference type="GO" id="GO:0005886">
    <property type="term" value="C:plasma membrane"/>
    <property type="evidence" value="ECO:0007669"/>
    <property type="project" value="UniProtKB-SubCell"/>
</dbReference>
<feature type="transmembrane region" description="Helical" evidence="6">
    <location>
        <begin position="219"/>
        <end position="241"/>
    </location>
</feature>
<dbReference type="STRING" id="472963.BKP45_08315"/>
<evidence type="ECO:0000256" key="2">
    <source>
        <dbReference type="ARBA" id="ARBA00022475"/>
    </source>
</evidence>
<dbReference type="InterPro" id="IPR002797">
    <property type="entry name" value="Polysacc_synth"/>
</dbReference>
<feature type="transmembrane region" description="Helical" evidence="6">
    <location>
        <begin position="267"/>
        <end position="291"/>
    </location>
</feature>
<comment type="caution">
    <text evidence="7">The sequence shown here is derived from an EMBL/GenBank/DDBJ whole genome shotgun (WGS) entry which is preliminary data.</text>
</comment>
<dbReference type="Pfam" id="PF01554">
    <property type="entry name" value="MatE"/>
    <property type="match status" value="1"/>
</dbReference>
<protein>
    <submittedName>
        <fullName evidence="7">Multidrug transporter MatE</fullName>
    </submittedName>
</protein>
<evidence type="ECO:0000256" key="5">
    <source>
        <dbReference type="ARBA" id="ARBA00023136"/>
    </source>
</evidence>
<dbReference type="PANTHER" id="PTHR30250">
    <property type="entry name" value="PST FAMILY PREDICTED COLANIC ACID TRANSPORTER"/>
    <property type="match status" value="1"/>
</dbReference>
<feature type="transmembrane region" description="Helical" evidence="6">
    <location>
        <begin position="377"/>
        <end position="395"/>
    </location>
</feature>
<comment type="subcellular location">
    <subcellularLocation>
        <location evidence="1">Cell membrane</location>
        <topology evidence="1">Multi-pass membrane protein</topology>
    </subcellularLocation>
</comment>
<evidence type="ECO:0000256" key="6">
    <source>
        <dbReference type="SAM" id="Phobius"/>
    </source>
</evidence>
<keyword evidence="8" id="KW-1185">Reference proteome</keyword>
<evidence type="ECO:0000256" key="3">
    <source>
        <dbReference type="ARBA" id="ARBA00022692"/>
    </source>
</evidence>
<proteinExistence type="predicted"/>
<name>A0A1S2M7Z7_9BACI</name>
<dbReference type="PIRSF" id="PIRSF038958">
    <property type="entry name" value="PG_synth_SpoVB"/>
    <property type="match status" value="1"/>
</dbReference>
<dbReference type="RefSeq" id="WP_071389265.1">
    <property type="nucleotide sequence ID" value="NZ_MLQS01000007.1"/>
</dbReference>
<keyword evidence="4 6" id="KW-1133">Transmembrane helix</keyword>
<evidence type="ECO:0000256" key="1">
    <source>
        <dbReference type="ARBA" id="ARBA00004651"/>
    </source>
</evidence>
<dbReference type="Proteomes" id="UP000180057">
    <property type="component" value="Unassembled WGS sequence"/>
</dbReference>
<dbReference type="InterPro" id="IPR050833">
    <property type="entry name" value="Poly_Biosynth_Transport"/>
</dbReference>
<keyword evidence="2" id="KW-1003">Cell membrane</keyword>
<keyword evidence="5 6" id="KW-0472">Membrane</keyword>
<feature type="transmembrane region" description="Helical" evidence="6">
    <location>
        <begin position="312"/>
        <end position="331"/>
    </location>
</feature>
<feature type="transmembrane region" description="Helical" evidence="6">
    <location>
        <begin position="351"/>
        <end position="370"/>
    </location>
</feature>
<dbReference type="CDD" id="cd13124">
    <property type="entry name" value="MATE_SpoVB_like"/>
    <property type="match status" value="1"/>
</dbReference>
<keyword evidence="3 6" id="KW-0812">Transmembrane</keyword>
<evidence type="ECO:0000256" key="4">
    <source>
        <dbReference type="ARBA" id="ARBA00022989"/>
    </source>
</evidence>
<feature type="transmembrane region" description="Helical" evidence="6">
    <location>
        <begin position="40"/>
        <end position="61"/>
    </location>
</feature>